<dbReference type="RefSeq" id="WP_090662064.1">
    <property type="nucleotide sequence ID" value="NZ_FOIA01000060.1"/>
</dbReference>
<dbReference type="Pfam" id="PF19652">
    <property type="entry name" value="DUF6155"/>
    <property type="match status" value="1"/>
</dbReference>
<dbReference type="AlphaFoldDB" id="A0A1I0GAT2"/>
<dbReference type="EMBL" id="FOIA01000060">
    <property type="protein sequence ID" value="SET67814.1"/>
    <property type="molecule type" value="Genomic_DNA"/>
</dbReference>
<protein>
    <submittedName>
        <fullName evidence="1">Uncharacterized protein</fullName>
    </submittedName>
</protein>
<name>A0A1I0GAT2_9PROT</name>
<evidence type="ECO:0000313" key="1">
    <source>
        <dbReference type="EMBL" id="SET67814.1"/>
    </source>
</evidence>
<dbReference type="OrthoDB" id="1550996at2"/>
<accession>A0A1I0GAT2</accession>
<sequence>MKVTELKKCLNDASKEELTKQIIDLFKKNDFVKDYYEIKYSSNNQASVLEKHKEIIKNEFFPKRGFGKARLSVAKKSITEFKKLSSDIQQIAEIMLFYVETGVEFTNSYGDIDEKFYISMEGMYEQVVQLIVKESLVNEFYERCHDIVKDTNGIGWGFHDQLTSIFYEYLDNNTA</sequence>
<gene>
    <name evidence="1" type="ORF">SAMN05216326_1608</name>
</gene>
<reference evidence="2" key="1">
    <citation type="submission" date="2016-10" db="EMBL/GenBank/DDBJ databases">
        <authorList>
            <person name="Varghese N."/>
            <person name="Submissions S."/>
        </authorList>
    </citation>
    <scope>NUCLEOTIDE SEQUENCE [LARGE SCALE GENOMIC DNA]</scope>
    <source>
        <strain evidence="2">Nm71</strain>
    </source>
</reference>
<organism evidence="1 2">
    <name type="scientific">Nitrosomonas marina</name>
    <dbReference type="NCBI Taxonomy" id="917"/>
    <lineage>
        <taxon>Bacteria</taxon>
        <taxon>Pseudomonadati</taxon>
        <taxon>Pseudomonadota</taxon>
        <taxon>Betaproteobacteria</taxon>
        <taxon>Nitrosomonadales</taxon>
        <taxon>Nitrosomonadaceae</taxon>
        <taxon>Nitrosomonas</taxon>
    </lineage>
</organism>
<dbReference type="InterPro" id="IPR046153">
    <property type="entry name" value="DUF6155"/>
</dbReference>
<proteinExistence type="predicted"/>
<evidence type="ECO:0000313" key="2">
    <source>
        <dbReference type="Proteomes" id="UP000199345"/>
    </source>
</evidence>
<dbReference type="Proteomes" id="UP000199345">
    <property type="component" value="Unassembled WGS sequence"/>
</dbReference>
<keyword evidence="2" id="KW-1185">Reference proteome</keyword>